<keyword evidence="3" id="KW-1185">Reference proteome</keyword>
<accession>A0A239AY24</accession>
<dbReference type="EMBL" id="FZNY01000005">
    <property type="protein sequence ID" value="SNS00222.1"/>
    <property type="molecule type" value="Genomic_DNA"/>
</dbReference>
<gene>
    <name evidence="2" type="ORF">SAMN06265376_105196</name>
</gene>
<protein>
    <recommendedName>
        <fullName evidence="4">Type 1 periplasmic binding fold superfamily protein</fullName>
    </recommendedName>
</protein>
<evidence type="ECO:0000256" key="1">
    <source>
        <dbReference type="SAM" id="SignalP"/>
    </source>
</evidence>
<reference evidence="2 3" key="1">
    <citation type="submission" date="2017-06" db="EMBL/GenBank/DDBJ databases">
        <authorList>
            <person name="Kim H.J."/>
            <person name="Triplett B.A."/>
        </authorList>
    </citation>
    <scope>NUCLEOTIDE SEQUENCE [LARGE SCALE GENOMIC DNA]</scope>
    <source>
        <strain evidence="2 3">DSM 25597</strain>
    </source>
</reference>
<evidence type="ECO:0000313" key="3">
    <source>
        <dbReference type="Proteomes" id="UP000198379"/>
    </source>
</evidence>
<dbReference type="PROSITE" id="PS51257">
    <property type="entry name" value="PROKAR_LIPOPROTEIN"/>
    <property type="match status" value="1"/>
</dbReference>
<organism evidence="2 3">
    <name type="scientific">Dokdonia pacifica</name>
    <dbReference type="NCBI Taxonomy" id="1627892"/>
    <lineage>
        <taxon>Bacteria</taxon>
        <taxon>Pseudomonadati</taxon>
        <taxon>Bacteroidota</taxon>
        <taxon>Flavobacteriia</taxon>
        <taxon>Flavobacteriales</taxon>
        <taxon>Flavobacteriaceae</taxon>
        <taxon>Dokdonia</taxon>
    </lineage>
</organism>
<dbReference type="RefSeq" id="WP_179218188.1">
    <property type="nucleotide sequence ID" value="NZ_BMEP01000006.1"/>
</dbReference>
<evidence type="ECO:0008006" key="4">
    <source>
        <dbReference type="Google" id="ProtNLM"/>
    </source>
</evidence>
<name>A0A239AY24_9FLAO</name>
<feature type="signal peptide" evidence="1">
    <location>
        <begin position="1"/>
        <end position="27"/>
    </location>
</feature>
<proteinExistence type="predicted"/>
<feature type="chain" id="PRO_5012014613" description="Type 1 periplasmic binding fold superfamily protein" evidence="1">
    <location>
        <begin position="28"/>
        <end position="187"/>
    </location>
</feature>
<keyword evidence="1" id="KW-0732">Signal</keyword>
<evidence type="ECO:0000313" key="2">
    <source>
        <dbReference type="EMBL" id="SNS00222.1"/>
    </source>
</evidence>
<sequence>MKTIKSMKTFIIALVAGVIAISCSSDDDNTPVVINEEEVITTVRVQLVSTAGNVTLESVDSDGDDGPNAPMITITGDIMPNTTYAGTVTFLNETETPAEDITEEVEEEDDEHQVFYTPAAGLNITTEYGNFDGDGNPLGTVFTLTTGDASNGNFTVTLRHEPTKPNTGLADAGGETDVEVTFAVTVQ</sequence>
<dbReference type="Proteomes" id="UP000198379">
    <property type="component" value="Unassembled WGS sequence"/>
</dbReference>
<dbReference type="AlphaFoldDB" id="A0A239AY24"/>